<reference evidence="2" key="1">
    <citation type="submission" date="2017-02" db="UniProtKB">
        <authorList>
            <consortium name="WormBaseParasite"/>
        </authorList>
    </citation>
    <scope>IDENTIFICATION</scope>
</reference>
<name>A0A0M3I4R4_ASCLU</name>
<sequence length="75" mass="8237">MKGSQYMTYCCTPTQISHLLIASLTSLPGRPHLDFCPPLIPASRKSLLAQHCTVLNDYSSASELRAYKGLLLLSL</sequence>
<evidence type="ECO:0000313" key="1">
    <source>
        <dbReference type="Proteomes" id="UP000036681"/>
    </source>
</evidence>
<dbReference type="Proteomes" id="UP000036681">
    <property type="component" value="Unplaced"/>
</dbReference>
<proteinExistence type="predicted"/>
<accession>A0A0M3I4R4</accession>
<dbReference type="WBParaSite" id="ALUE_0001181801-mRNA-1">
    <property type="protein sequence ID" value="ALUE_0001181801-mRNA-1"/>
    <property type="gene ID" value="ALUE_0001181801"/>
</dbReference>
<organism evidence="1 2">
    <name type="scientific">Ascaris lumbricoides</name>
    <name type="common">Giant roundworm</name>
    <dbReference type="NCBI Taxonomy" id="6252"/>
    <lineage>
        <taxon>Eukaryota</taxon>
        <taxon>Metazoa</taxon>
        <taxon>Ecdysozoa</taxon>
        <taxon>Nematoda</taxon>
        <taxon>Chromadorea</taxon>
        <taxon>Rhabditida</taxon>
        <taxon>Spirurina</taxon>
        <taxon>Ascaridomorpha</taxon>
        <taxon>Ascaridoidea</taxon>
        <taxon>Ascarididae</taxon>
        <taxon>Ascaris</taxon>
    </lineage>
</organism>
<dbReference type="AlphaFoldDB" id="A0A0M3I4R4"/>
<keyword evidence="1" id="KW-1185">Reference proteome</keyword>
<protein>
    <submittedName>
        <fullName evidence="2">Secreted protein</fullName>
    </submittedName>
</protein>
<evidence type="ECO:0000313" key="2">
    <source>
        <dbReference type="WBParaSite" id="ALUE_0001181801-mRNA-1"/>
    </source>
</evidence>